<dbReference type="PANTHER" id="PTHR33406:SF6">
    <property type="entry name" value="MEMBRANE PROTEIN YDGH-RELATED"/>
    <property type="match status" value="1"/>
</dbReference>
<evidence type="ECO:0000313" key="10">
    <source>
        <dbReference type="EMBL" id="GMA89485.1"/>
    </source>
</evidence>
<feature type="compositionally biased region" description="Low complexity" evidence="7">
    <location>
        <begin position="269"/>
        <end position="287"/>
    </location>
</feature>
<dbReference type="InterPro" id="IPR004869">
    <property type="entry name" value="MMPL_dom"/>
</dbReference>
<dbReference type="SUPFAM" id="SSF82866">
    <property type="entry name" value="Multidrug efflux transporter AcrB transmembrane domain"/>
    <property type="match status" value="1"/>
</dbReference>
<evidence type="ECO:0000256" key="3">
    <source>
        <dbReference type="ARBA" id="ARBA00022475"/>
    </source>
</evidence>
<name>A0ABQ6JS20_9MICO</name>
<dbReference type="InterPro" id="IPR050545">
    <property type="entry name" value="Mycobact_MmpL"/>
</dbReference>
<evidence type="ECO:0000256" key="4">
    <source>
        <dbReference type="ARBA" id="ARBA00022692"/>
    </source>
</evidence>
<protein>
    <recommendedName>
        <fullName evidence="9">Membrane transport protein MMPL domain-containing protein</fullName>
    </recommendedName>
</protein>
<dbReference type="Proteomes" id="UP001157069">
    <property type="component" value="Unassembled WGS sequence"/>
</dbReference>
<comment type="subcellular location">
    <subcellularLocation>
        <location evidence="1">Cell membrane</location>
        <topology evidence="1">Multi-pass membrane protein</topology>
    </subcellularLocation>
</comment>
<feature type="transmembrane region" description="Helical" evidence="8">
    <location>
        <begin position="234"/>
        <end position="254"/>
    </location>
</feature>
<evidence type="ECO:0000256" key="1">
    <source>
        <dbReference type="ARBA" id="ARBA00004651"/>
    </source>
</evidence>
<dbReference type="Gene3D" id="1.20.1640.10">
    <property type="entry name" value="Multidrug efflux transporter AcrB transmembrane domain"/>
    <property type="match status" value="1"/>
</dbReference>
<gene>
    <name evidence="10" type="ORF">GCM10025869_00140</name>
</gene>
<proteinExistence type="inferred from homology"/>
<keyword evidence="3" id="KW-1003">Cell membrane</keyword>
<feature type="transmembrane region" description="Helical" evidence="8">
    <location>
        <begin position="170"/>
        <end position="194"/>
    </location>
</feature>
<keyword evidence="5 8" id="KW-1133">Transmembrane helix</keyword>
<comment type="similarity">
    <text evidence="2">Belongs to the resistance-nodulation-cell division (RND) (TC 2.A.6) family. MmpL subfamily.</text>
</comment>
<feature type="region of interest" description="Disordered" evidence="7">
    <location>
        <begin position="267"/>
        <end position="287"/>
    </location>
</feature>
<evidence type="ECO:0000256" key="7">
    <source>
        <dbReference type="SAM" id="MobiDB-lite"/>
    </source>
</evidence>
<sequence length="287" mass="30170">MSHAAPSRTRRTLRILIPALLVLVWLTVAAIGGPYFGKVSEVSSNDPTAYLPTTAEATQVQERLSDFLGTDAIPAVVLVLGNGTLSDAQLQELEAWPDELAELDGVVGEVSPAIPSEDGVAVQLFVPIDSTANVGETIDGLRADLAELAPAGTEVYVTGPAGFTGDLVSAFAGIDGILLLVALLAVFVILVIVYRSPLLPLIVLSTSLFALCAALLTVWWIAKAGVFPLSGQTQGILFILVIGAATDYSLLYIARYREALRHHETRAQATRAAVRGSSSRSSPRGAP</sequence>
<keyword evidence="11" id="KW-1185">Reference proteome</keyword>
<organism evidence="10 11">
    <name type="scientific">Homoserinibacter gongjuensis</name>
    <dbReference type="NCBI Taxonomy" id="1162968"/>
    <lineage>
        <taxon>Bacteria</taxon>
        <taxon>Bacillati</taxon>
        <taxon>Actinomycetota</taxon>
        <taxon>Actinomycetes</taxon>
        <taxon>Micrococcales</taxon>
        <taxon>Microbacteriaceae</taxon>
        <taxon>Homoserinibacter</taxon>
    </lineage>
</organism>
<keyword evidence="4 8" id="KW-0812">Transmembrane</keyword>
<feature type="domain" description="Membrane transport protein MMPL" evidence="9">
    <location>
        <begin position="51"/>
        <end position="277"/>
    </location>
</feature>
<dbReference type="Pfam" id="PF03176">
    <property type="entry name" value="MMPL"/>
    <property type="match status" value="1"/>
</dbReference>
<evidence type="ECO:0000259" key="9">
    <source>
        <dbReference type="Pfam" id="PF03176"/>
    </source>
</evidence>
<evidence type="ECO:0000256" key="8">
    <source>
        <dbReference type="SAM" id="Phobius"/>
    </source>
</evidence>
<accession>A0ABQ6JS20</accession>
<feature type="transmembrane region" description="Helical" evidence="8">
    <location>
        <begin position="201"/>
        <end position="222"/>
    </location>
</feature>
<comment type="caution">
    <text evidence="10">The sequence shown here is derived from an EMBL/GenBank/DDBJ whole genome shotgun (WGS) entry which is preliminary data.</text>
</comment>
<evidence type="ECO:0000256" key="5">
    <source>
        <dbReference type="ARBA" id="ARBA00022989"/>
    </source>
</evidence>
<dbReference type="EMBL" id="BSVA01000001">
    <property type="protein sequence ID" value="GMA89485.1"/>
    <property type="molecule type" value="Genomic_DNA"/>
</dbReference>
<keyword evidence="6 8" id="KW-0472">Membrane</keyword>
<dbReference type="PANTHER" id="PTHR33406">
    <property type="entry name" value="MEMBRANE PROTEIN MJ1562-RELATED"/>
    <property type="match status" value="1"/>
</dbReference>
<evidence type="ECO:0000256" key="2">
    <source>
        <dbReference type="ARBA" id="ARBA00010157"/>
    </source>
</evidence>
<evidence type="ECO:0000256" key="6">
    <source>
        <dbReference type="ARBA" id="ARBA00023136"/>
    </source>
</evidence>
<evidence type="ECO:0000313" key="11">
    <source>
        <dbReference type="Proteomes" id="UP001157069"/>
    </source>
</evidence>
<reference evidence="11" key="1">
    <citation type="journal article" date="2019" name="Int. J. Syst. Evol. Microbiol.">
        <title>The Global Catalogue of Microorganisms (GCM) 10K type strain sequencing project: providing services to taxonomists for standard genome sequencing and annotation.</title>
        <authorList>
            <consortium name="The Broad Institute Genomics Platform"/>
            <consortium name="The Broad Institute Genome Sequencing Center for Infectious Disease"/>
            <person name="Wu L."/>
            <person name="Ma J."/>
        </authorList>
    </citation>
    <scope>NUCLEOTIDE SEQUENCE [LARGE SCALE GENOMIC DNA]</scope>
    <source>
        <strain evidence="11">NBRC 108755</strain>
    </source>
</reference>